<dbReference type="InterPro" id="IPR016053">
    <property type="entry name" value="Haem_Oase-like"/>
</dbReference>
<accession>A0A9W9GDF1</accession>
<comment type="caution">
    <text evidence="4">The sequence shown here is derived from an EMBL/GenBank/DDBJ whole genome shotgun (WGS) entry which is preliminary data.</text>
</comment>
<evidence type="ECO:0000256" key="2">
    <source>
        <dbReference type="ARBA" id="ARBA00022723"/>
    </source>
</evidence>
<dbReference type="AlphaFoldDB" id="A0A9W9GDF1"/>
<proteinExistence type="predicted"/>
<protein>
    <submittedName>
        <fullName evidence="4">Heme-binding peroxidase</fullName>
    </submittedName>
</protein>
<dbReference type="GO" id="GO:0006788">
    <property type="term" value="P:heme oxidation"/>
    <property type="evidence" value="ECO:0007669"/>
    <property type="project" value="InterPro"/>
</dbReference>
<dbReference type="GO" id="GO:0004601">
    <property type="term" value="F:peroxidase activity"/>
    <property type="evidence" value="ECO:0007669"/>
    <property type="project" value="UniProtKB-KW"/>
</dbReference>
<sequence length="263" mass="30113">MTEDDLLVKLRQAIQEPHASIHRLNLSRIALCIPPQIHQPILYALGLSRYAEIFYGMEEVWVAVIGDPADWIDRATDDRIADSESPPSSSDSTERITSLLRLLYVPELLRTRALQADLSFLGAMDPNITRWFQTQNPGAEIREYLNHEVRGKPHLLVAWIWIIYSAILYGGYEIQAKLLKAGAEFWDLSEKELKSSRTPCPLSFWHIDGAATVKKKFRTLMVDANRLLTRSEQQEVIDESLRIFKKLERLTLSLDEEAKTALL</sequence>
<keyword evidence="3" id="KW-0408">Iron</keyword>
<dbReference type="OrthoDB" id="652091at2759"/>
<keyword evidence="1" id="KW-0349">Heme</keyword>
<evidence type="ECO:0000256" key="3">
    <source>
        <dbReference type="ARBA" id="ARBA00023004"/>
    </source>
</evidence>
<gene>
    <name evidence="4" type="ORF">N7456_000905</name>
</gene>
<name>A0A9W9GDF1_9EURO</name>
<evidence type="ECO:0000313" key="5">
    <source>
        <dbReference type="Proteomes" id="UP001149165"/>
    </source>
</evidence>
<organism evidence="4 5">
    <name type="scientific">Penicillium angulare</name>
    <dbReference type="NCBI Taxonomy" id="116970"/>
    <lineage>
        <taxon>Eukaryota</taxon>
        <taxon>Fungi</taxon>
        <taxon>Dikarya</taxon>
        <taxon>Ascomycota</taxon>
        <taxon>Pezizomycotina</taxon>
        <taxon>Eurotiomycetes</taxon>
        <taxon>Eurotiomycetidae</taxon>
        <taxon>Eurotiales</taxon>
        <taxon>Aspergillaceae</taxon>
        <taxon>Penicillium</taxon>
    </lineage>
</organism>
<keyword evidence="5" id="KW-1185">Reference proteome</keyword>
<evidence type="ECO:0000256" key="1">
    <source>
        <dbReference type="ARBA" id="ARBA00022617"/>
    </source>
</evidence>
<keyword evidence="4" id="KW-0575">Peroxidase</keyword>
<dbReference type="InterPro" id="IPR002051">
    <property type="entry name" value="Haem_Oase"/>
</dbReference>
<dbReference type="Gene3D" id="1.20.910.10">
    <property type="entry name" value="Heme oxygenase-like"/>
    <property type="match status" value="1"/>
</dbReference>
<dbReference type="GO" id="GO:0046872">
    <property type="term" value="F:metal ion binding"/>
    <property type="evidence" value="ECO:0007669"/>
    <property type="project" value="UniProtKB-KW"/>
</dbReference>
<evidence type="ECO:0000313" key="4">
    <source>
        <dbReference type="EMBL" id="KAJ5116557.1"/>
    </source>
</evidence>
<dbReference type="Pfam" id="PF01126">
    <property type="entry name" value="Heme_oxygenase"/>
    <property type="match status" value="1"/>
</dbReference>
<dbReference type="GO" id="GO:0004392">
    <property type="term" value="F:heme oxygenase (decyclizing) activity"/>
    <property type="evidence" value="ECO:0007669"/>
    <property type="project" value="InterPro"/>
</dbReference>
<dbReference type="PANTHER" id="PTHR10720:SF0">
    <property type="entry name" value="HEME OXYGENASE"/>
    <property type="match status" value="1"/>
</dbReference>
<dbReference type="PANTHER" id="PTHR10720">
    <property type="entry name" value="HEME OXYGENASE"/>
    <property type="match status" value="1"/>
</dbReference>
<dbReference type="EMBL" id="JAPQKH010000001">
    <property type="protein sequence ID" value="KAJ5116557.1"/>
    <property type="molecule type" value="Genomic_DNA"/>
</dbReference>
<reference evidence="4" key="1">
    <citation type="submission" date="2022-11" db="EMBL/GenBank/DDBJ databases">
        <authorList>
            <person name="Petersen C."/>
        </authorList>
    </citation>
    <scope>NUCLEOTIDE SEQUENCE</scope>
    <source>
        <strain evidence="4">IBT 30069</strain>
    </source>
</reference>
<keyword evidence="2" id="KW-0479">Metal-binding</keyword>
<keyword evidence="4" id="KW-0560">Oxidoreductase</keyword>
<reference evidence="4" key="2">
    <citation type="journal article" date="2023" name="IMA Fungus">
        <title>Comparative genomic study of the Penicillium genus elucidates a diverse pangenome and 15 lateral gene transfer events.</title>
        <authorList>
            <person name="Petersen C."/>
            <person name="Sorensen T."/>
            <person name="Nielsen M.R."/>
            <person name="Sondergaard T.E."/>
            <person name="Sorensen J.L."/>
            <person name="Fitzpatrick D.A."/>
            <person name="Frisvad J.C."/>
            <person name="Nielsen K.L."/>
        </authorList>
    </citation>
    <scope>NUCLEOTIDE SEQUENCE</scope>
    <source>
        <strain evidence="4">IBT 30069</strain>
    </source>
</reference>
<dbReference type="CDD" id="cd19165">
    <property type="entry name" value="HemeO"/>
    <property type="match status" value="1"/>
</dbReference>
<dbReference type="SUPFAM" id="SSF48613">
    <property type="entry name" value="Heme oxygenase-like"/>
    <property type="match status" value="1"/>
</dbReference>
<dbReference type="InterPro" id="IPR016084">
    <property type="entry name" value="Haem_Oase-like_multi-hlx"/>
</dbReference>
<dbReference type="Proteomes" id="UP001149165">
    <property type="component" value="Unassembled WGS sequence"/>
</dbReference>